<sequence>MTPSRPLRADAIRNRAKILAAARDQISAHGVEVGMDEIAAAAGVAVGTLYRHFPNKTELIAAVLGDFTDQTAADAEAAGRRVSEGARAADEIAGFLGRVLDAAAVNHAAKAAAKSLGAYVGAPDAEQRAEAAMTQLIRAGQTEGDIYPDVTVGDIYLLVNTAPTDQPPPVRARWLALALRSISIPR</sequence>
<dbReference type="EMBL" id="FRCS01000006">
    <property type="protein sequence ID" value="SHN40171.1"/>
    <property type="molecule type" value="Genomic_DNA"/>
</dbReference>
<dbReference type="OrthoDB" id="3192968at2"/>
<dbReference type="PANTHER" id="PTHR30055:SF234">
    <property type="entry name" value="HTH-TYPE TRANSCRIPTIONAL REGULATOR BETI"/>
    <property type="match status" value="1"/>
</dbReference>
<dbReference type="Pfam" id="PF21597">
    <property type="entry name" value="TetR_C_43"/>
    <property type="match status" value="1"/>
</dbReference>
<protein>
    <submittedName>
        <fullName evidence="6">Transcriptional regulator, TetR family</fullName>
    </submittedName>
</protein>
<proteinExistence type="predicted"/>
<feature type="domain" description="HTH tetR-type" evidence="5">
    <location>
        <begin position="12"/>
        <end position="71"/>
    </location>
</feature>
<feature type="DNA-binding region" description="H-T-H motif" evidence="4">
    <location>
        <begin position="34"/>
        <end position="53"/>
    </location>
</feature>
<dbReference type="SUPFAM" id="SSF46689">
    <property type="entry name" value="Homeodomain-like"/>
    <property type="match status" value="1"/>
</dbReference>
<dbReference type="STRING" id="134849.SAMN05443668_106446"/>
<dbReference type="Proteomes" id="UP000184440">
    <property type="component" value="Unassembled WGS sequence"/>
</dbReference>
<dbReference type="InterPro" id="IPR050109">
    <property type="entry name" value="HTH-type_TetR-like_transc_reg"/>
</dbReference>
<dbReference type="RefSeq" id="WP_073259778.1">
    <property type="nucleotide sequence ID" value="NZ_FRCS01000006.1"/>
</dbReference>
<dbReference type="PRINTS" id="PR00455">
    <property type="entry name" value="HTHTETR"/>
</dbReference>
<dbReference type="InterPro" id="IPR001647">
    <property type="entry name" value="HTH_TetR"/>
</dbReference>
<dbReference type="PANTHER" id="PTHR30055">
    <property type="entry name" value="HTH-TYPE TRANSCRIPTIONAL REGULATOR RUTR"/>
    <property type="match status" value="1"/>
</dbReference>
<dbReference type="InterPro" id="IPR009057">
    <property type="entry name" value="Homeodomain-like_sf"/>
</dbReference>
<evidence type="ECO:0000313" key="7">
    <source>
        <dbReference type="Proteomes" id="UP000184440"/>
    </source>
</evidence>
<dbReference type="PROSITE" id="PS50977">
    <property type="entry name" value="HTH_TETR_2"/>
    <property type="match status" value="1"/>
</dbReference>
<evidence type="ECO:0000256" key="3">
    <source>
        <dbReference type="ARBA" id="ARBA00023163"/>
    </source>
</evidence>
<dbReference type="AlphaFoldDB" id="A0A1M7R4K5"/>
<dbReference type="InterPro" id="IPR036271">
    <property type="entry name" value="Tet_transcr_reg_TetR-rel_C_sf"/>
</dbReference>
<organism evidence="6 7">
    <name type="scientific">Cryptosporangium aurantiacum</name>
    <dbReference type="NCBI Taxonomy" id="134849"/>
    <lineage>
        <taxon>Bacteria</taxon>
        <taxon>Bacillati</taxon>
        <taxon>Actinomycetota</taxon>
        <taxon>Actinomycetes</taxon>
        <taxon>Cryptosporangiales</taxon>
        <taxon>Cryptosporangiaceae</taxon>
        <taxon>Cryptosporangium</taxon>
    </lineage>
</organism>
<keyword evidence="1" id="KW-0805">Transcription regulation</keyword>
<dbReference type="GO" id="GO:0000976">
    <property type="term" value="F:transcription cis-regulatory region binding"/>
    <property type="evidence" value="ECO:0007669"/>
    <property type="project" value="TreeGrafter"/>
</dbReference>
<dbReference type="Gene3D" id="1.10.357.10">
    <property type="entry name" value="Tetracycline Repressor, domain 2"/>
    <property type="match status" value="1"/>
</dbReference>
<evidence type="ECO:0000256" key="2">
    <source>
        <dbReference type="ARBA" id="ARBA00023125"/>
    </source>
</evidence>
<evidence type="ECO:0000259" key="5">
    <source>
        <dbReference type="PROSITE" id="PS50977"/>
    </source>
</evidence>
<dbReference type="InterPro" id="IPR049445">
    <property type="entry name" value="TetR_SbtR-like_C"/>
</dbReference>
<dbReference type="SUPFAM" id="SSF48498">
    <property type="entry name" value="Tetracyclin repressor-like, C-terminal domain"/>
    <property type="match status" value="1"/>
</dbReference>
<evidence type="ECO:0000256" key="4">
    <source>
        <dbReference type="PROSITE-ProRule" id="PRU00335"/>
    </source>
</evidence>
<accession>A0A1M7R4K5</accession>
<dbReference type="GO" id="GO:0003700">
    <property type="term" value="F:DNA-binding transcription factor activity"/>
    <property type="evidence" value="ECO:0007669"/>
    <property type="project" value="TreeGrafter"/>
</dbReference>
<keyword evidence="7" id="KW-1185">Reference proteome</keyword>
<keyword evidence="3" id="KW-0804">Transcription</keyword>
<name>A0A1M7R4K5_9ACTN</name>
<dbReference type="Pfam" id="PF00440">
    <property type="entry name" value="TetR_N"/>
    <property type="match status" value="1"/>
</dbReference>
<evidence type="ECO:0000256" key="1">
    <source>
        <dbReference type="ARBA" id="ARBA00023015"/>
    </source>
</evidence>
<evidence type="ECO:0000313" key="6">
    <source>
        <dbReference type="EMBL" id="SHN40171.1"/>
    </source>
</evidence>
<gene>
    <name evidence="6" type="ORF">SAMN05443668_106446</name>
</gene>
<keyword evidence="2 4" id="KW-0238">DNA-binding</keyword>
<reference evidence="6 7" key="1">
    <citation type="submission" date="2016-11" db="EMBL/GenBank/DDBJ databases">
        <authorList>
            <person name="Jaros S."/>
            <person name="Januszkiewicz K."/>
            <person name="Wedrychowicz H."/>
        </authorList>
    </citation>
    <scope>NUCLEOTIDE SEQUENCE [LARGE SCALE GENOMIC DNA]</scope>
    <source>
        <strain evidence="6 7">DSM 46144</strain>
    </source>
</reference>